<dbReference type="PROSITE" id="PS50263">
    <property type="entry name" value="CN_HYDROLASE"/>
    <property type="match status" value="1"/>
</dbReference>
<dbReference type="SUPFAM" id="SSF56317">
    <property type="entry name" value="Carbon-nitrogen hydrolase"/>
    <property type="match status" value="1"/>
</dbReference>
<dbReference type="AlphaFoldDB" id="A0A4S8MZB1"/>
<dbReference type="EMBL" id="ML179035">
    <property type="protein sequence ID" value="THV08099.1"/>
    <property type="molecule type" value="Genomic_DNA"/>
</dbReference>
<accession>A0A4S8MZB1</accession>
<evidence type="ECO:0000259" key="1">
    <source>
        <dbReference type="PROSITE" id="PS50263"/>
    </source>
</evidence>
<gene>
    <name evidence="2" type="ORF">K435DRAFT_641565</name>
</gene>
<sequence length="77" mass="8476">NLQAGVSKVISLIQQAASNGAQLIGFPESFIPGFPMGIWAQGFDTTFLAEFQKNCLSVQSEEYKRIRVAIKNIGTIW</sequence>
<dbReference type="InterPro" id="IPR036526">
    <property type="entry name" value="C-N_Hydrolase_sf"/>
</dbReference>
<name>A0A4S8MZB1_DENBC</name>
<dbReference type="Gene3D" id="3.60.110.10">
    <property type="entry name" value="Carbon-nitrogen hydrolase"/>
    <property type="match status" value="1"/>
</dbReference>
<reference evidence="2 3" key="1">
    <citation type="journal article" date="2019" name="Nat. Ecol. Evol.">
        <title>Megaphylogeny resolves global patterns of mushroom evolution.</title>
        <authorList>
            <person name="Varga T."/>
            <person name="Krizsan K."/>
            <person name="Foldi C."/>
            <person name="Dima B."/>
            <person name="Sanchez-Garcia M."/>
            <person name="Sanchez-Ramirez S."/>
            <person name="Szollosi G.J."/>
            <person name="Szarkandi J.G."/>
            <person name="Papp V."/>
            <person name="Albert L."/>
            <person name="Andreopoulos W."/>
            <person name="Angelini C."/>
            <person name="Antonin V."/>
            <person name="Barry K.W."/>
            <person name="Bougher N.L."/>
            <person name="Buchanan P."/>
            <person name="Buyck B."/>
            <person name="Bense V."/>
            <person name="Catcheside P."/>
            <person name="Chovatia M."/>
            <person name="Cooper J."/>
            <person name="Damon W."/>
            <person name="Desjardin D."/>
            <person name="Finy P."/>
            <person name="Geml J."/>
            <person name="Haridas S."/>
            <person name="Hughes K."/>
            <person name="Justo A."/>
            <person name="Karasinski D."/>
            <person name="Kautmanova I."/>
            <person name="Kiss B."/>
            <person name="Kocsube S."/>
            <person name="Kotiranta H."/>
            <person name="LaButti K.M."/>
            <person name="Lechner B.E."/>
            <person name="Liimatainen K."/>
            <person name="Lipzen A."/>
            <person name="Lukacs Z."/>
            <person name="Mihaltcheva S."/>
            <person name="Morgado L.N."/>
            <person name="Niskanen T."/>
            <person name="Noordeloos M.E."/>
            <person name="Ohm R.A."/>
            <person name="Ortiz-Santana B."/>
            <person name="Ovrebo C."/>
            <person name="Racz N."/>
            <person name="Riley R."/>
            <person name="Savchenko A."/>
            <person name="Shiryaev A."/>
            <person name="Soop K."/>
            <person name="Spirin V."/>
            <person name="Szebenyi C."/>
            <person name="Tomsovsky M."/>
            <person name="Tulloss R.E."/>
            <person name="Uehling J."/>
            <person name="Grigoriev I.V."/>
            <person name="Vagvolgyi C."/>
            <person name="Papp T."/>
            <person name="Martin F.M."/>
            <person name="Miettinen O."/>
            <person name="Hibbett D.S."/>
            <person name="Nagy L.G."/>
        </authorList>
    </citation>
    <scope>NUCLEOTIDE SEQUENCE [LARGE SCALE GENOMIC DNA]</scope>
    <source>
        <strain evidence="2 3">CBS 962.96</strain>
    </source>
</reference>
<evidence type="ECO:0000313" key="2">
    <source>
        <dbReference type="EMBL" id="THV08099.1"/>
    </source>
</evidence>
<organism evidence="2 3">
    <name type="scientific">Dendrothele bispora (strain CBS 962.96)</name>
    <dbReference type="NCBI Taxonomy" id="1314807"/>
    <lineage>
        <taxon>Eukaryota</taxon>
        <taxon>Fungi</taxon>
        <taxon>Dikarya</taxon>
        <taxon>Basidiomycota</taxon>
        <taxon>Agaricomycotina</taxon>
        <taxon>Agaricomycetes</taxon>
        <taxon>Agaricomycetidae</taxon>
        <taxon>Agaricales</taxon>
        <taxon>Agaricales incertae sedis</taxon>
        <taxon>Dendrothele</taxon>
    </lineage>
</organism>
<evidence type="ECO:0000313" key="3">
    <source>
        <dbReference type="Proteomes" id="UP000297245"/>
    </source>
</evidence>
<dbReference type="Proteomes" id="UP000297245">
    <property type="component" value="Unassembled WGS sequence"/>
</dbReference>
<dbReference type="InterPro" id="IPR003010">
    <property type="entry name" value="C-N_Hydrolase"/>
</dbReference>
<dbReference type="OrthoDB" id="10250282at2759"/>
<feature type="non-terminal residue" evidence="2">
    <location>
        <position position="1"/>
    </location>
</feature>
<proteinExistence type="predicted"/>
<keyword evidence="3" id="KW-1185">Reference proteome</keyword>
<dbReference type="Pfam" id="PF00795">
    <property type="entry name" value="CN_hydrolase"/>
    <property type="match status" value="1"/>
</dbReference>
<feature type="domain" description="CN hydrolase" evidence="1">
    <location>
        <begin position="1"/>
        <end position="77"/>
    </location>
</feature>
<protein>
    <recommendedName>
        <fullName evidence="1">CN hydrolase domain-containing protein</fullName>
    </recommendedName>
</protein>